<comment type="similarity">
    <text evidence="1">Belongs to the YciI family.</text>
</comment>
<name>A0A1Q5PRB2_9ACTO</name>
<feature type="domain" description="YCII-related" evidence="2">
    <location>
        <begin position="5"/>
        <end position="86"/>
    </location>
</feature>
<dbReference type="SUPFAM" id="SSF54909">
    <property type="entry name" value="Dimeric alpha+beta barrel"/>
    <property type="match status" value="1"/>
</dbReference>
<dbReference type="Proteomes" id="UP000186465">
    <property type="component" value="Unassembled WGS sequence"/>
</dbReference>
<gene>
    <name evidence="3" type="ORF">BM477_03835</name>
</gene>
<evidence type="ECO:0000256" key="1">
    <source>
        <dbReference type="ARBA" id="ARBA00007689"/>
    </source>
</evidence>
<dbReference type="Pfam" id="PF03795">
    <property type="entry name" value="YCII"/>
    <property type="match status" value="1"/>
</dbReference>
<reference evidence="4" key="1">
    <citation type="submission" date="2016-11" db="EMBL/GenBank/DDBJ databases">
        <title>Actinomyces gypaetusis sp. nov. isolated from Gypaetus barbatus in Qinghai Tibet Plateau China.</title>
        <authorList>
            <person name="Meng X."/>
        </authorList>
    </citation>
    <scope>NUCLEOTIDE SEQUENCE [LARGE SCALE GENOMIC DNA]</scope>
    <source>
        <strain evidence="4">DSM 15383</strain>
    </source>
</reference>
<evidence type="ECO:0000259" key="2">
    <source>
        <dbReference type="Pfam" id="PF03795"/>
    </source>
</evidence>
<protein>
    <recommendedName>
        <fullName evidence="2">YCII-related domain-containing protein</fullName>
    </recommendedName>
</protein>
<dbReference type="Gene3D" id="3.30.70.1060">
    <property type="entry name" value="Dimeric alpha+beta barrel"/>
    <property type="match status" value="1"/>
</dbReference>
<dbReference type="EMBL" id="MPDM01000003">
    <property type="protein sequence ID" value="OKL50029.1"/>
    <property type="molecule type" value="Genomic_DNA"/>
</dbReference>
<dbReference type="InterPro" id="IPR011008">
    <property type="entry name" value="Dimeric_a/b-barrel"/>
</dbReference>
<comment type="caution">
    <text evidence="3">The sequence shown here is derived from an EMBL/GenBank/DDBJ whole genome shotgun (WGS) entry which is preliminary data.</text>
</comment>
<dbReference type="InterPro" id="IPR005545">
    <property type="entry name" value="YCII"/>
</dbReference>
<evidence type="ECO:0000313" key="4">
    <source>
        <dbReference type="Proteomes" id="UP000186465"/>
    </source>
</evidence>
<dbReference type="STRING" id="156892.BM477_03835"/>
<dbReference type="RefSeq" id="WP_075361356.1">
    <property type="nucleotide sequence ID" value="NZ_MPDM01000003.1"/>
</dbReference>
<accession>A0A1Q5PRB2</accession>
<sequence length="97" mass="10886">MSIYTVEYQYDPTKAAEMDEVRPDHRTHLRSLHEQGLVIAVGSWPTPAPGAYLFVEAENEGHALDILAEDPFLAHGFIAMRTAHPFNLVIGELKQDK</sequence>
<organism evidence="3 4">
    <name type="scientific">Boudabousia marimammalium</name>
    <dbReference type="NCBI Taxonomy" id="156892"/>
    <lineage>
        <taxon>Bacteria</taxon>
        <taxon>Bacillati</taxon>
        <taxon>Actinomycetota</taxon>
        <taxon>Actinomycetes</taxon>
        <taxon>Actinomycetales</taxon>
        <taxon>Actinomycetaceae</taxon>
        <taxon>Boudabousia</taxon>
    </lineage>
</organism>
<keyword evidence="4" id="KW-1185">Reference proteome</keyword>
<dbReference type="OrthoDB" id="8968203at2"/>
<evidence type="ECO:0000313" key="3">
    <source>
        <dbReference type="EMBL" id="OKL50029.1"/>
    </source>
</evidence>
<proteinExistence type="inferred from homology"/>
<dbReference type="AlphaFoldDB" id="A0A1Q5PRB2"/>